<accession>A0AAW4GGJ4</accession>
<name>A0AAW4GGJ4_9GAMM</name>
<keyword evidence="3" id="KW-1185">Reference proteome</keyword>
<proteinExistence type="predicted"/>
<dbReference type="EMBL" id="JAFFTA010000017">
    <property type="protein sequence ID" value="MBM9913927.1"/>
    <property type="molecule type" value="Genomic_DNA"/>
</dbReference>
<evidence type="ECO:0000313" key="2">
    <source>
        <dbReference type="EMBL" id="MBM9938908.1"/>
    </source>
</evidence>
<evidence type="ECO:0000313" key="1">
    <source>
        <dbReference type="EMBL" id="MBM9913927.1"/>
    </source>
</evidence>
<sequence>MSNDRFFEIIEYRDFHDVPRLIAVRSEDGCLWIFDSKFDDDLDEYEPFYRVYSVDLDAAPGSGHIEEYLKGRYSVQRAEVRISQVDFDTTRRKSFAVKDWPAPE</sequence>
<evidence type="ECO:0000313" key="4">
    <source>
        <dbReference type="Proteomes" id="UP000784064"/>
    </source>
</evidence>
<reference evidence="1" key="2">
    <citation type="submission" date="2021-01" db="EMBL/GenBank/DDBJ databases">
        <authorList>
            <person name="Yu Y."/>
        </authorList>
    </citation>
    <scope>NUCLEOTIDE SEQUENCE</scope>
    <source>
        <strain evidence="1">As-5</strain>
        <strain evidence="2">As-6</strain>
    </source>
</reference>
<dbReference type="EMBL" id="JAFFTB010000021">
    <property type="protein sequence ID" value="MBM9938908.1"/>
    <property type="molecule type" value="Genomic_DNA"/>
</dbReference>
<dbReference type="Proteomes" id="UP000784064">
    <property type="component" value="Unassembled WGS sequence"/>
</dbReference>
<dbReference type="AlphaFoldDB" id="A0AAW4GGJ4"/>
<gene>
    <name evidence="1" type="ORF">JJW18_10620</name>
    <name evidence="2" type="ORF">JJW19_12230</name>
</gene>
<organism evidence="1 4">
    <name type="scientific">Stenotrophomonas lactitubi</name>
    <dbReference type="NCBI Taxonomy" id="2045214"/>
    <lineage>
        <taxon>Bacteria</taxon>
        <taxon>Pseudomonadati</taxon>
        <taxon>Pseudomonadota</taxon>
        <taxon>Gammaproteobacteria</taxon>
        <taxon>Lysobacterales</taxon>
        <taxon>Lysobacteraceae</taxon>
        <taxon>Stenotrophomonas</taxon>
    </lineage>
</organism>
<dbReference type="RefSeq" id="WP_205404893.1">
    <property type="nucleotide sequence ID" value="NZ_JAFFTA010000017.1"/>
</dbReference>
<comment type="caution">
    <text evidence="1">The sequence shown here is derived from an EMBL/GenBank/DDBJ whole genome shotgun (WGS) entry which is preliminary data.</text>
</comment>
<protein>
    <submittedName>
        <fullName evidence="1">Uncharacterized protein</fullName>
    </submittedName>
</protein>
<dbReference type="Proteomes" id="UP000749453">
    <property type="component" value="Unassembled WGS sequence"/>
</dbReference>
<reference evidence="3" key="1">
    <citation type="submission" date="2021-01" db="EMBL/GenBank/DDBJ databases">
        <title>Stenotrophomonas maltophilia.</title>
        <authorList>
            <person name="Yu Y."/>
        </authorList>
    </citation>
    <scope>NUCLEOTIDE SEQUENCE [LARGE SCALE GENOMIC DNA]</scope>
    <source>
        <strain evidence="3">As-6</strain>
    </source>
</reference>
<evidence type="ECO:0000313" key="3">
    <source>
        <dbReference type="Proteomes" id="UP000749453"/>
    </source>
</evidence>